<accession>A0A840CZI7</accession>
<dbReference type="AlphaFoldDB" id="A0A840CZI7"/>
<proteinExistence type="predicted"/>
<gene>
    <name evidence="1" type="ORF">GGR06_003082</name>
</gene>
<evidence type="ECO:0000313" key="1">
    <source>
        <dbReference type="EMBL" id="MBB4045270.1"/>
    </source>
</evidence>
<comment type="caution">
    <text evidence="1">The sequence shown here is derived from an EMBL/GenBank/DDBJ whole genome shotgun (WGS) entry which is preliminary data.</text>
</comment>
<name>A0A840CZI7_9BACE</name>
<evidence type="ECO:0000313" key="2">
    <source>
        <dbReference type="Proteomes" id="UP000560658"/>
    </source>
</evidence>
<protein>
    <submittedName>
        <fullName evidence="1">Uncharacterized protein</fullName>
    </submittedName>
</protein>
<dbReference type="Proteomes" id="UP000560658">
    <property type="component" value="Unassembled WGS sequence"/>
</dbReference>
<organism evidence="1 2">
    <name type="scientific">Bacteroides reticulotermitis</name>
    <dbReference type="NCBI Taxonomy" id="1133319"/>
    <lineage>
        <taxon>Bacteria</taxon>
        <taxon>Pseudomonadati</taxon>
        <taxon>Bacteroidota</taxon>
        <taxon>Bacteroidia</taxon>
        <taxon>Bacteroidales</taxon>
        <taxon>Bacteroidaceae</taxon>
        <taxon>Bacteroides</taxon>
    </lineage>
</organism>
<dbReference type="EMBL" id="JACIER010000014">
    <property type="protein sequence ID" value="MBB4045270.1"/>
    <property type="molecule type" value="Genomic_DNA"/>
</dbReference>
<keyword evidence="2" id="KW-1185">Reference proteome</keyword>
<sequence length="37" mass="4417">MNWKKWLKMSIQTIRSLIYERLSKSASVNLSGTGWFR</sequence>
<reference evidence="1" key="1">
    <citation type="submission" date="2020-08" db="EMBL/GenBank/DDBJ databases">
        <title>Genomic Encyclopedia of Type Strains, Phase IV (KMG-IV): sequencing the most valuable type-strain genomes for metagenomic binning, comparative biology and taxonomic classification.</title>
        <authorList>
            <person name="Goeker M."/>
        </authorList>
    </citation>
    <scope>NUCLEOTIDE SEQUENCE [LARGE SCALE GENOMIC DNA]</scope>
    <source>
        <strain evidence="1">DSM 105720</strain>
    </source>
</reference>